<dbReference type="GO" id="GO:0005886">
    <property type="term" value="C:plasma membrane"/>
    <property type="evidence" value="ECO:0007669"/>
    <property type="project" value="TreeGrafter"/>
</dbReference>
<evidence type="ECO:0000259" key="1">
    <source>
        <dbReference type="PROSITE" id="PS01179"/>
    </source>
</evidence>
<dbReference type="InterPro" id="IPR051235">
    <property type="entry name" value="CEP152/SHC-Transforming"/>
</dbReference>
<dbReference type="GO" id="GO:0035556">
    <property type="term" value="P:intracellular signal transduction"/>
    <property type="evidence" value="ECO:0007669"/>
    <property type="project" value="InterPro"/>
</dbReference>
<dbReference type="Ensembl" id="ENSLLTT00000010814.1">
    <property type="protein sequence ID" value="ENSLLTP00000010431.1"/>
    <property type="gene ID" value="ENSLLTG00000007971.1"/>
</dbReference>
<reference evidence="2" key="1">
    <citation type="submission" date="2025-08" db="UniProtKB">
        <authorList>
            <consortium name="Ensembl"/>
        </authorList>
    </citation>
    <scope>IDENTIFICATION</scope>
</reference>
<dbReference type="PROSITE" id="PS01179">
    <property type="entry name" value="PID"/>
    <property type="match status" value="1"/>
</dbReference>
<dbReference type="Gene3D" id="2.30.29.30">
    <property type="entry name" value="Pleckstrin-homology domain (PH domain)/Phosphotyrosine-binding domain (PTB)"/>
    <property type="match status" value="1"/>
</dbReference>
<dbReference type="Pfam" id="PF00640">
    <property type="entry name" value="PID"/>
    <property type="match status" value="1"/>
</dbReference>
<dbReference type="InterPro" id="IPR006019">
    <property type="entry name" value="PID_Shc-like"/>
</dbReference>
<reference evidence="2" key="2">
    <citation type="submission" date="2025-09" db="UniProtKB">
        <authorList>
            <consortium name="Ensembl"/>
        </authorList>
    </citation>
    <scope>IDENTIFICATION</scope>
</reference>
<proteinExistence type="predicted"/>
<protein>
    <recommendedName>
        <fullName evidence="1">PID domain-containing protein</fullName>
    </recommendedName>
</protein>
<dbReference type="PANTHER" id="PTHR10337:SF4">
    <property type="entry name" value="SHC-TRANSFORMING PROTEIN 3"/>
    <property type="match status" value="1"/>
</dbReference>
<dbReference type="InterPro" id="IPR011993">
    <property type="entry name" value="PH-like_dom_sf"/>
</dbReference>
<name>A0A8C5S0V9_LATLA</name>
<sequence>MKIKIGVSCLPERTQDSRKKGMLQRSKYNRFRNDTVTSVDDTVHNWSINSKFSSTDTISASSPYLASPENLQKEHGRHITLSTLVPKVSHLKLSSTGSLWGIKNLSSAVKELAVSKFQGSSAAETSDNTYSLAIATLSSQQDKSKMSTGKKTWSEETYLGGEDWNQCGSTANKYLGCIEVLQSMKSLDFNTRTQITR</sequence>
<dbReference type="PANTHER" id="PTHR10337">
    <property type="entry name" value="SHC TRANSFORMING PROTEIN"/>
    <property type="match status" value="1"/>
</dbReference>
<dbReference type="PRINTS" id="PR00629">
    <property type="entry name" value="SHCPIDOMAIN"/>
</dbReference>
<dbReference type="Proteomes" id="UP000694406">
    <property type="component" value="Unplaced"/>
</dbReference>
<evidence type="ECO:0000313" key="3">
    <source>
        <dbReference type="Proteomes" id="UP000694406"/>
    </source>
</evidence>
<dbReference type="InterPro" id="IPR006020">
    <property type="entry name" value="PTB/PI_dom"/>
</dbReference>
<dbReference type="GO" id="GO:0030971">
    <property type="term" value="F:receptor tyrosine kinase binding"/>
    <property type="evidence" value="ECO:0007669"/>
    <property type="project" value="TreeGrafter"/>
</dbReference>
<dbReference type="GO" id="GO:0007169">
    <property type="term" value="P:cell surface receptor protein tyrosine kinase signaling pathway"/>
    <property type="evidence" value="ECO:0007669"/>
    <property type="project" value="TreeGrafter"/>
</dbReference>
<dbReference type="AlphaFoldDB" id="A0A8C5S0V9"/>
<feature type="domain" description="PID" evidence="1">
    <location>
        <begin position="173"/>
        <end position="197"/>
    </location>
</feature>
<organism evidence="2 3">
    <name type="scientific">Laticauda laticaudata</name>
    <name type="common">Blue-ringed sea krait</name>
    <name type="synonym">Blue-lipped sea krait</name>
    <dbReference type="NCBI Taxonomy" id="8630"/>
    <lineage>
        <taxon>Eukaryota</taxon>
        <taxon>Metazoa</taxon>
        <taxon>Chordata</taxon>
        <taxon>Craniata</taxon>
        <taxon>Vertebrata</taxon>
        <taxon>Euteleostomi</taxon>
        <taxon>Lepidosauria</taxon>
        <taxon>Squamata</taxon>
        <taxon>Bifurcata</taxon>
        <taxon>Unidentata</taxon>
        <taxon>Episquamata</taxon>
        <taxon>Toxicofera</taxon>
        <taxon>Serpentes</taxon>
        <taxon>Colubroidea</taxon>
        <taxon>Elapidae</taxon>
        <taxon>Laticaudinae</taxon>
        <taxon>Laticauda</taxon>
    </lineage>
</organism>
<keyword evidence="3" id="KW-1185">Reference proteome</keyword>
<dbReference type="GeneTree" id="ENSGT00950000182870"/>
<accession>A0A8C5S0V9</accession>
<evidence type="ECO:0000313" key="2">
    <source>
        <dbReference type="Ensembl" id="ENSLLTP00000010431.1"/>
    </source>
</evidence>